<dbReference type="OrthoDB" id="7352262at2"/>
<dbReference type="Gene3D" id="3.90.25.10">
    <property type="entry name" value="UDP-galactose 4-epimerase, domain 1"/>
    <property type="match status" value="1"/>
</dbReference>
<dbReference type="InterPro" id="IPR016040">
    <property type="entry name" value="NAD(P)-bd_dom"/>
</dbReference>
<protein>
    <submittedName>
        <fullName evidence="2">Uncharacterized protein YbjT (DUF2867 family)</fullName>
    </submittedName>
</protein>
<dbReference type="EMBL" id="QAYG01000009">
    <property type="protein sequence ID" value="PTW58710.1"/>
    <property type="molecule type" value="Genomic_DNA"/>
</dbReference>
<dbReference type="InterPro" id="IPR036291">
    <property type="entry name" value="NAD(P)-bd_dom_sf"/>
</dbReference>
<dbReference type="SUPFAM" id="SSF51735">
    <property type="entry name" value="NAD(P)-binding Rossmann-fold domains"/>
    <property type="match status" value="1"/>
</dbReference>
<proteinExistence type="predicted"/>
<dbReference type="Gene3D" id="3.40.50.720">
    <property type="entry name" value="NAD(P)-binding Rossmann-like Domain"/>
    <property type="match status" value="1"/>
</dbReference>
<dbReference type="PANTHER" id="PTHR43162">
    <property type="match status" value="1"/>
</dbReference>
<dbReference type="Pfam" id="PF13460">
    <property type="entry name" value="NAD_binding_10"/>
    <property type="match status" value="1"/>
</dbReference>
<evidence type="ECO:0000259" key="1">
    <source>
        <dbReference type="Pfam" id="PF13460"/>
    </source>
</evidence>
<dbReference type="RefSeq" id="WP_107991249.1">
    <property type="nucleotide sequence ID" value="NZ_QAYG01000009.1"/>
</dbReference>
<dbReference type="PANTHER" id="PTHR43162:SF1">
    <property type="entry name" value="PRESTALK A DIFFERENTIATION PROTEIN A"/>
    <property type="match status" value="1"/>
</dbReference>
<dbReference type="AlphaFoldDB" id="A0A2T5V4R1"/>
<evidence type="ECO:0000313" key="2">
    <source>
        <dbReference type="EMBL" id="PTW58710.1"/>
    </source>
</evidence>
<evidence type="ECO:0000313" key="3">
    <source>
        <dbReference type="Proteomes" id="UP000244081"/>
    </source>
</evidence>
<reference evidence="2 3" key="1">
    <citation type="submission" date="2018-04" db="EMBL/GenBank/DDBJ databases">
        <title>Genomic Encyclopedia of Archaeal and Bacterial Type Strains, Phase II (KMG-II): from individual species to whole genera.</title>
        <authorList>
            <person name="Goeker M."/>
        </authorList>
    </citation>
    <scope>NUCLEOTIDE SEQUENCE [LARGE SCALE GENOMIC DNA]</scope>
    <source>
        <strain evidence="2 3">DSM 23382</strain>
    </source>
</reference>
<comment type="caution">
    <text evidence="2">The sequence shown here is derived from an EMBL/GenBank/DDBJ whole genome shotgun (WGS) entry which is preliminary data.</text>
</comment>
<name>A0A2T5V4R1_9HYPH</name>
<dbReference type="Proteomes" id="UP000244081">
    <property type="component" value="Unassembled WGS sequence"/>
</dbReference>
<sequence>MHIILGGTGQVGAAAARYLLARGEPVTIVTRDASRGDSLRAAGAEIAVADIGDARSLHRILACGNRALLLNPPANPAGDVDADESASVAAILAALEGVPLEKVVVISTYGARPGTQCGDLTVLHALEQGALAQPIPAAINRGAFYMSNWLAPARQAHERGRLVSFLPGDMPLAMVSPDDLGQAAARRLLDPAGDVAPWHVEGPRRYTPRDVAHTLSTIWGRAVRLDVVPPRDWEARYRQAGFSAASAHSFARMTGVVVDGGIEEPDDPVRGQTDLESYLRVSLFS</sequence>
<gene>
    <name evidence="2" type="ORF">C8N35_10911</name>
</gene>
<feature type="domain" description="NAD(P)-binding" evidence="1">
    <location>
        <begin position="6"/>
        <end position="112"/>
    </location>
</feature>
<dbReference type="InterPro" id="IPR051604">
    <property type="entry name" value="Ergot_Alk_Oxidoreductase"/>
</dbReference>
<organism evidence="2 3">
    <name type="scientific">Breoghania corrubedonensis</name>
    <dbReference type="NCBI Taxonomy" id="665038"/>
    <lineage>
        <taxon>Bacteria</taxon>
        <taxon>Pseudomonadati</taxon>
        <taxon>Pseudomonadota</taxon>
        <taxon>Alphaproteobacteria</taxon>
        <taxon>Hyphomicrobiales</taxon>
        <taxon>Stappiaceae</taxon>
        <taxon>Breoghania</taxon>
    </lineage>
</organism>
<accession>A0A2T5V4R1</accession>
<keyword evidence="3" id="KW-1185">Reference proteome</keyword>